<keyword evidence="2" id="KW-1185">Reference proteome</keyword>
<name>A0A8H2LFF3_9FLAO</name>
<proteinExistence type="predicted"/>
<dbReference type="AlphaFoldDB" id="A0A8H2LFF3"/>
<dbReference type="RefSeq" id="WP_148368224.1">
    <property type="nucleotide sequence ID" value="NZ_VSKM01000001.1"/>
</dbReference>
<gene>
    <name evidence="1" type="ORF">ES676_01305</name>
</gene>
<sequence length="193" mass="22785">MPKQYTFPTLFDELRNISITNLTKWKYLKRGQTKSGVIRWRNSFNEVTSSLTIKVVITGDFQYLNLNYKSNDEVYDINISLVSTHSNLGKGEIWYFICPYTGKRCRILHLIQGKFIHRTAIKGGLYTKQTYSKYFRRLDKVYGACFELDRLYEELYSKHFKKTYKGKPTKRYLSLIAKIAKAERVSVMDIKIN</sequence>
<evidence type="ECO:0000313" key="2">
    <source>
        <dbReference type="Proteomes" id="UP000323324"/>
    </source>
</evidence>
<comment type="caution">
    <text evidence="1">The sequence shown here is derived from an EMBL/GenBank/DDBJ whole genome shotgun (WGS) entry which is preliminary data.</text>
</comment>
<dbReference type="EMBL" id="VSKM01000001">
    <property type="protein sequence ID" value="TYB80333.1"/>
    <property type="molecule type" value="Genomic_DNA"/>
</dbReference>
<dbReference type="Proteomes" id="UP000323324">
    <property type="component" value="Unassembled WGS sequence"/>
</dbReference>
<accession>A0A8H2LFF3</accession>
<reference evidence="1 2" key="1">
    <citation type="submission" date="2019-08" db="EMBL/GenBank/DDBJ databases">
        <title>Genomes of Antarctic Bizionia species.</title>
        <authorList>
            <person name="Bowman J.P."/>
        </authorList>
    </citation>
    <scope>NUCLEOTIDE SEQUENCE [LARGE SCALE GENOMIC DNA]</scope>
    <source>
        <strain evidence="1 2">HFD</strain>
    </source>
</reference>
<evidence type="ECO:0000313" key="1">
    <source>
        <dbReference type="EMBL" id="TYB80333.1"/>
    </source>
</evidence>
<protein>
    <submittedName>
        <fullName evidence="1">Uncharacterized protein</fullName>
    </submittedName>
</protein>
<organism evidence="1 2">
    <name type="scientific">Bizionia saleffrena</name>
    <dbReference type="NCBI Taxonomy" id="291189"/>
    <lineage>
        <taxon>Bacteria</taxon>
        <taxon>Pseudomonadati</taxon>
        <taxon>Bacteroidota</taxon>
        <taxon>Flavobacteriia</taxon>
        <taxon>Flavobacteriales</taxon>
        <taxon>Flavobacteriaceae</taxon>
        <taxon>Bizionia</taxon>
    </lineage>
</organism>